<gene>
    <name evidence="2" type="ORF">FHU39_004625</name>
</gene>
<dbReference type="AlphaFoldDB" id="A0A839NCJ2"/>
<protein>
    <submittedName>
        <fullName evidence="2">Long-subunit fatty acid transport protein</fullName>
    </submittedName>
</protein>
<comment type="caution">
    <text evidence="2">The sequence shown here is derived from an EMBL/GenBank/DDBJ whole genome shotgun (WGS) entry which is preliminary data.</text>
</comment>
<evidence type="ECO:0000313" key="2">
    <source>
        <dbReference type="EMBL" id="MBB2894579.1"/>
    </source>
</evidence>
<dbReference type="InterPro" id="IPR036028">
    <property type="entry name" value="SH3-like_dom_sf"/>
</dbReference>
<keyword evidence="3" id="KW-1185">Reference proteome</keyword>
<keyword evidence="1" id="KW-0732">Signal</keyword>
<name>A0A839NCJ2_9MICO</name>
<organism evidence="2 3">
    <name type="scientific">Flexivirga oryzae</name>
    <dbReference type="NCBI Taxonomy" id="1794944"/>
    <lineage>
        <taxon>Bacteria</taxon>
        <taxon>Bacillati</taxon>
        <taxon>Actinomycetota</taxon>
        <taxon>Actinomycetes</taxon>
        <taxon>Micrococcales</taxon>
        <taxon>Dermacoccaceae</taxon>
        <taxon>Flexivirga</taxon>
    </lineage>
</organism>
<proteinExistence type="predicted"/>
<reference evidence="2 3" key="1">
    <citation type="submission" date="2020-08" db="EMBL/GenBank/DDBJ databases">
        <title>Sequencing the genomes of 1000 actinobacteria strains.</title>
        <authorList>
            <person name="Klenk H.-P."/>
        </authorList>
    </citation>
    <scope>NUCLEOTIDE SEQUENCE [LARGE SCALE GENOMIC DNA]</scope>
    <source>
        <strain evidence="2 3">DSM 105369</strain>
    </source>
</reference>
<feature type="chain" id="PRO_5032954426" evidence="1">
    <location>
        <begin position="24"/>
        <end position="111"/>
    </location>
</feature>
<dbReference type="EMBL" id="JACHVQ010000006">
    <property type="protein sequence ID" value="MBB2894579.1"/>
    <property type="molecule type" value="Genomic_DNA"/>
</dbReference>
<feature type="signal peptide" evidence="1">
    <location>
        <begin position="1"/>
        <end position="23"/>
    </location>
</feature>
<dbReference type="SUPFAM" id="SSF50044">
    <property type="entry name" value="SH3-domain"/>
    <property type="match status" value="1"/>
</dbReference>
<dbReference type="RefSeq" id="WP_183323018.1">
    <property type="nucleotide sequence ID" value="NZ_JACHVQ010000006.1"/>
</dbReference>
<evidence type="ECO:0000313" key="3">
    <source>
        <dbReference type="Proteomes" id="UP000559182"/>
    </source>
</evidence>
<evidence type="ECO:0000256" key="1">
    <source>
        <dbReference type="SAM" id="SignalP"/>
    </source>
</evidence>
<sequence length="111" mass="11763">MRKVQLAAVAGACAAAVCVPAAAATAAPVSASAHRAPMTSCSMVPYFTHNSYVRTHPKQNATHLGLAYAGDRFYYKNKAKNGFFYGRDGRAGGKTGWVPAGNVQWRKICGI</sequence>
<dbReference type="Proteomes" id="UP000559182">
    <property type="component" value="Unassembled WGS sequence"/>
</dbReference>
<accession>A0A839NCJ2</accession>